<proteinExistence type="predicted"/>
<dbReference type="AlphaFoldDB" id="A0A383AHY3"/>
<feature type="domain" description="NqrA N-terminal barrel-sandwich hybrid" evidence="1">
    <location>
        <begin position="5"/>
        <end position="97"/>
    </location>
</feature>
<reference evidence="3" key="1">
    <citation type="submission" date="2018-05" db="EMBL/GenBank/DDBJ databases">
        <authorList>
            <person name="Lanie J.A."/>
            <person name="Ng W.-L."/>
            <person name="Kazmierczak K.M."/>
            <person name="Andrzejewski T.M."/>
            <person name="Davidsen T.M."/>
            <person name="Wayne K.J."/>
            <person name="Tettelin H."/>
            <person name="Glass J.I."/>
            <person name="Rusch D."/>
            <person name="Podicherti R."/>
            <person name="Tsui H.-C.T."/>
            <person name="Winkler M.E."/>
        </authorList>
    </citation>
    <scope>NUCLEOTIDE SEQUENCE</scope>
</reference>
<dbReference type="EMBL" id="UINC01191867">
    <property type="protein sequence ID" value="SVE06718.1"/>
    <property type="molecule type" value="Genomic_DNA"/>
</dbReference>
<dbReference type="InterPro" id="IPR056148">
    <property type="entry name" value="NQRA_2nd"/>
</dbReference>
<accession>A0A383AHY3</accession>
<dbReference type="Pfam" id="PF05896">
    <property type="entry name" value="NQRA_N"/>
    <property type="match status" value="1"/>
</dbReference>
<gene>
    <name evidence="3" type="ORF">METZ01_LOCUS459572</name>
</gene>
<name>A0A383AHY3_9ZZZZ</name>
<evidence type="ECO:0008006" key="4">
    <source>
        <dbReference type="Google" id="ProtNLM"/>
    </source>
</evidence>
<sequence length="243" mass="26667">MSKNIKITKGLDIKLKGDAEKVFVEIPPSETVAIKPTDFPGLRPKLAIKVGEEVKAGTTLFFDKDNENILFTSPVSGEVVEINRGEKRKILEVKVLADKEIQYESFDKVNPNDLSKDEITSSLLKSGLWPTIRQRPFATIANPSDKPKAIFVSAFDSSPLGPDYDFIIHGHGEEFQTGIDALAKLTTGKVHLNVKANTTTSKVFTNSKNAQINSFSGPHPSGNVGVQIHHIDPINKGEVVWHV</sequence>
<dbReference type="GO" id="GO:0006814">
    <property type="term" value="P:sodium ion transport"/>
    <property type="evidence" value="ECO:0007669"/>
    <property type="project" value="InterPro"/>
</dbReference>
<dbReference type="PANTHER" id="PTHR37839">
    <property type="entry name" value="NA(+)-TRANSLOCATING NADH-QUINONE REDUCTASE SUBUNIT A"/>
    <property type="match status" value="1"/>
</dbReference>
<evidence type="ECO:0000313" key="3">
    <source>
        <dbReference type="EMBL" id="SVE06718.1"/>
    </source>
</evidence>
<feature type="non-terminal residue" evidence="3">
    <location>
        <position position="243"/>
    </location>
</feature>
<organism evidence="3">
    <name type="scientific">marine metagenome</name>
    <dbReference type="NCBI Taxonomy" id="408172"/>
    <lineage>
        <taxon>unclassified sequences</taxon>
        <taxon>metagenomes</taxon>
        <taxon>ecological metagenomes</taxon>
    </lineage>
</organism>
<dbReference type="GO" id="GO:0016655">
    <property type="term" value="F:oxidoreductase activity, acting on NAD(P)H, quinone or similar compound as acceptor"/>
    <property type="evidence" value="ECO:0007669"/>
    <property type="project" value="InterPro"/>
</dbReference>
<feature type="domain" description="NqrA second alpha/beta" evidence="2">
    <location>
        <begin position="114"/>
        <end position="243"/>
    </location>
</feature>
<evidence type="ECO:0000259" key="1">
    <source>
        <dbReference type="Pfam" id="PF05896"/>
    </source>
</evidence>
<evidence type="ECO:0000259" key="2">
    <source>
        <dbReference type="Pfam" id="PF24836"/>
    </source>
</evidence>
<dbReference type="InterPro" id="IPR008703">
    <property type="entry name" value="NqrA"/>
</dbReference>
<dbReference type="Pfam" id="PF24836">
    <property type="entry name" value="NQRA_2nd"/>
    <property type="match status" value="1"/>
</dbReference>
<dbReference type="InterPro" id="IPR056147">
    <property type="entry name" value="NQRA_N"/>
</dbReference>
<protein>
    <recommendedName>
        <fullName evidence="4">NADH:ubiquinone reductase (Na(+)-transporting) subunit A</fullName>
    </recommendedName>
</protein>
<dbReference type="PANTHER" id="PTHR37839:SF1">
    <property type="entry name" value="NA(+)-TRANSLOCATING NADH-QUINONE REDUCTASE SUBUNIT A"/>
    <property type="match status" value="1"/>
</dbReference>